<reference evidence="2 3" key="1">
    <citation type="submission" date="2023-08" db="EMBL/GenBank/DDBJ databases">
        <authorList>
            <person name="Roldan D.M."/>
            <person name="Menes R.J."/>
        </authorList>
    </citation>
    <scope>NUCLEOTIDE SEQUENCE [LARGE SCALE GENOMIC DNA]</scope>
    <source>
        <strain evidence="2 3">CCM 2812</strain>
    </source>
</reference>
<proteinExistence type="predicted"/>
<accession>A0ABT9G1T4</accession>
<evidence type="ECO:0000313" key="3">
    <source>
        <dbReference type="Proteomes" id="UP001235760"/>
    </source>
</evidence>
<evidence type="ECO:0000313" key="2">
    <source>
        <dbReference type="EMBL" id="MDP4300459.1"/>
    </source>
</evidence>
<organism evidence="2 3">
    <name type="scientific">Leptothrix discophora</name>
    <dbReference type="NCBI Taxonomy" id="89"/>
    <lineage>
        <taxon>Bacteria</taxon>
        <taxon>Pseudomonadati</taxon>
        <taxon>Pseudomonadota</taxon>
        <taxon>Betaproteobacteria</taxon>
        <taxon>Burkholderiales</taxon>
        <taxon>Sphaerotilaceae</taxon>
        <taxon>Leptothrix</taxon>
    </lineage>
</organism>
<name>A0ABT9G1T4_LEPDI</name>
<dbReference type="RefSeq" id="WP_305749013.1">
    <property type="nucleotide sequence ID" value="NZ_JAUZEE010000003.1"/>
</dbReference>
<feature type="region of interest" description="Disordered" evidence="1">
    <location>
        <begin position="1"/>
        <end position="26"/>
    </location>
</feature>
<dbReference type="EMBL" id="JAUZEE010000003">
    <property type="protein sequence ID" value="MDP4300459.1"/>
    <property type="molecule type" value="Genomic_DNA"/>
</dbReference>
<comment type="caution">
    <text evidence="2">The sequence shown here is derived from an EMBL/GenBank/DDBJ whole genome shotgun (WGS) entry which is preliminary data.</text>
</comment>
<sequence length="60" mass="6991">MSIASAERRQKQEAAGETTTLHLDRAFTRPAPHYEHTGLNREWQRFPFLAPLNGTFRHRS</sequence>
<keyword evidence="3" id="KW-1185">Reference proteome</keyword>
<gene>
    <name evidence="2" type="ORF">Q8X39_07410</name>
</gene>
<evidence type="ECO:0000256" key="1">
    <source>
        <dbReference type="SAM" id="MobiDB-lite"/>
    </source>
</evidence>
<feature type="compositionally biased region" description="Basic and acidic residues" evidence="1">
    <location>
        <begin position="1"/>
        <end position="14"/>
    </location>
</feature>
<protein>
    <submittedName>
        <fullName evidence="2">Uncharacterized protein</fullName>
    </submittedName>
</protein>
<dbReference type="Proteomes" id="UP001235760">
    <property type="component" value="Unassembled WGS sequence"/>
</dbReference>